<reference evidence="2" key="1">
    <citation type="submission" date="2020-09" db="EMBL/GenBank/DDBJ databases">
        <title>Genome seq and assembly of Devosia sp.</title>
        <authorList>
            <person name="Chhetri G."/>
        </authorList>
    </citation>
    <scope>NUCLEOTIDE SEQUENCE</scope>
    <source>
        <strain evidence="2">PTR5</strain>
    </source>
</reference>
<accession>A0A927FQT2</accession>
<dbReference type="InterPro" id="IPR009875">
    <property type="entry name" value="PilZ_domain"/>
</dbReference>
<evidence type="ECO:0000259" key="1">
    <source>
        <dbReference type="Pfam" id="PF07238"/>
    </source>
</evidence>
<dbReference type="RefSeq" id="WP_191772663.1">
    <property type="nucleotide sequence ID" value="NZ_JACYFU010000001.1"/>
</dbReference>
<sequence length="215" mass="23987">MAFTADLEVPGRQSQYTWHDVRFIGAMPGRYTLPERRSGPDSKLEVYACRLCSISTRMFVAMAPVIAAEGEQVIAHFDEFGMIRGRAARRLPSGIVVALDISPDERDKLGAKISWQKKHVHSQVPDKREHRRILPRDPRTVVTLADGSRVDGFVIDISRSGVAVSAPIWPDIGTPMAVGRIVGRVVRYLEVGFALQFIELQPFDELEQLLQLPVG</sequence>
<evidence type="ECO:0000313" key="3">
    <source>
        <dbReference type="Proteomes" id="UP000654108"/>
    </source>
</evidence>
<dbReference type="Proteomes" id="UP000654108">
    <property type="component" value="Unassembled WGS sequence"/>
</dbReference>
<keyword evidence="3" id="KW-1185">Reference proteome</keyword>
<organism evidence="2 3">
    <name type="scientific">Devosia oryzisoli</name>
    <dbReference type="NCBI Taxonomy" id="2774138"/>
    <lineage>
        <taxon>Bacteria</taxon>
        <taxon>Pseudomonadati</taxon>
        <taxon>Pseudomonadota</taxon>
        <taxon>Alphaproteobacteria</taxon>
        <taxon>Hyphomicrobiales</taxon>
        <taxon>Devosiaceae</taxon>
        <taxon>Devosia</taxon>
    </lineage>
</organism>
<dbReference type="EMBL" id="JACYFU010000001">
    <property type="protein sequence ID" value="MBD8064540.1"/>
    <property type="molecule type" value="Genomic_DNA"/>
</dbReference>
<feature type="domain" description="PilZ" evidence="1">
    <location>
        <begin position="127"/>
        <end position="209"/>
    </location>
</feature>
<dbReference type="AlphaFoldDB" id="A0A927FQT2"/>
<name>A0A927FQT2_9HYPH</name>
<dbReference type="SUPFAM" id="SSF141371">
    <property type="entry name" value="PilZ domain-like"/>
    <property type="match status" value="1"/>
</dbReference>
<protein>
    <submittedName>
        <fullName evidence="2">PilZ domain-containing protein</fullName>
    </submittedName>
</protein>
<comment type="caution">
    <text evidence="2">The sequence shown here is derived from an EMBL/GenBank/DDBJ whole genome shotgun (WGS) entry which is preliminary data.</text>
</comment>
<dbReference type="Pfam" id="PF07238">
    <property type="entry name" value="PilZ"/>
    <property type="match status" value="1"/>
</dbReference>
<evidence type="ECO:0000313" key="2">
    <source>
        <dbReference type="EMBL" id="MBD8064540.1"/>
    </source>
</evidence>
<dbReference type="GO" id="GO:0035438">
    <property type="term" value="F:cyclic-di-GMP binding"/>
    <property type="evidence" value="ECO:0007669"/>
    <property type="project" value="InterPro"/>
</dbReference>
<proteinExistence type="predicted"/>
<gene>
    <name evidence="2" type="ORF">IC608_03520</name>
</gene>